<dbReference type="EMBL" id="SMAK01000001">
    <property type="protein sequence ID" value="TCT13549.1"/>
    <property type="molecule type" value="Genomic_DNA"/>
</dbReference>
<dbReference type="SUPFAM" id="SSF52540">
    <property type="entry name" value="P-loop containing nucleoside triphosphate hydrolases"/>
    <property type="match status" value="1"/>
</dbReference>
<dbReference type="RefSeq" id="WP_132804926.1">
    <property type="nucleotide sequence ID" value="NZ_SMAK01000001.1"/>
</dbReference>
<dbReference type="Pfam" id="PF03205">
    <property type="entry name" value="MobB"/>
    <property type="match status" value="1"/>
</dbReference>
<sequence length="185" mass="19724">MTPVFGVTGWKNSGKTTLVTRLIAEFVGRGLRVNSVKHAHHAFDIDVPGTDSFRHREAGATEVALISGTRWALMHELREDAEPRLEDIVARMAPADLLLIEGYKRERHPKIECRRQAGRKATPLSAEDPTIVAIAADFPVDGGGLPVFHLDDVAGIAGFIAGHLGLAAALAGDPIRTGQVGGPQG</sequence>
<dbReference type="InterPro" id="IPR004435">
    <property type="entry name" value="MobB_dom"/>
</dbReference>
<feature type="domain" description="Molybdopterin-guanine dinucleotide biosynthesis protein B (MobB)" evidence="1">
    <location>
        <begin position="4"/>
        <end position="137"/>
    </location>
</feature>
<gene>
    <name evidence="2" type="ORF">EDC22_101417</name>
</gene>
<accession>A0A4V2V018</accession>
<dbReference type="CDD" id="cd03116">
    <property type="entry name" value="MobB"/>
    <property type="match status" value="1"/>
</dbReference>
<dbReference type="PANTHER" id="PTHR40072">
    <property type="entry name" value="MOLYBDOPTERIN-GUANINE DINUCLEOTIDE BIOSYNTHESIS ADAPTER PROTEIN-RELATED"/>
    <property type="match status" value="1"/>
</dbReference>
<organism evidence="2 3">
    <name type="scientific">Tepidamorphus gemmatus</name>
    <dbReference type="NCBI Taxonomy" id="747076"/>
    <lineage>
        <taxon>Bacteria</taxon>
        <taxon>Pseudomonadati</taxon>
        <taxon>Pseudomonadota</taxon>
        <taxon>Alphaproteobacteria</taxon>
        <taxon>Hyphomicrobiales</taxon>
        <taxon>Tepidamorphaceae</taxon>
        <taxon>Tepidamorphus</taxon>
    </lineage>
</organism>
<evidence type="ECO:0000259" key="1">
    <source>
        <dbReference type="Pfam" id="PF03205"/>
    </source>
</evidence>
<dbReference type="GO" id="GO:0006777">
    <property type="term" value="P:Mo-molybdopterin cofactor biosynthetic process"/>
    <property type="evidence" value="ECO:0007669"/>
    <property type="project" value="InterPro"/>
</dbReference>
<evidence type="ECO:0000313" key="3">
    <source>
        <dbReference type="Proteomes" id="UP000295678"/>
    </source>
</evidence>
<dbReference type="AlphaFoldDB" id="A0A4V2V018"/>
<dbReference type="OrthoDB" id="9804758at2"/>
<name>A0A4V2V018_9HYPH</name>
<reference evidence="2 3" key="1">
    <citation type="submission" date="2019-03" db="EMBL/GenBank/DDBJ databases">
        <title>Genomic Encyclopedia of Type Strains, Phase IV (KMG-IV): sequencing the most valuable type-strain genomes for metagenomic binning, comparative biology and taxonomic classification.</title>
        <authorList>
            <person name="Goeker M."/>
        </authorList>
    </citation>
    <scope>NUCLEOTIDE SEQUENCE [LARGE SCALE GENOMIC DNA]</scope>
    <source>
        <strain evidence="2 3">DSM 19345</strain>
    </source>
</reference>
<proteinExistence type="predicted"/>
<comment type="caution">
    <text evidence="2">The sequence shown here is derived from an EMBL/GenBank/DDBJ whole genome shotgun (WGS) entry which is preliminary data.</text>
</comment>
<dbReference type="Proteomes" id="UP000295678">
    <property type="component" value="Unassembled WGS sequence"/>
</dbReference>
<protein>
    <submittedName>
        <fullName evidence="2">Molybdopterin guanine dinucleotide biosynthesis accessory protein MobB</fullName>
    </submittedName>
</protein>
<dbReference type="NCBIfam" id="TIGR00176">
    <property type="entry name" value="mobB"/>
    <property type="match status" value="1"/>
</dbReference>
<dbReference type="GO" id="GO:0005525">
    <property type="term" value="F:GTP binding"/>
    <property type="evidence" value="ECO:0007669"/>
    <property type="project" value="InterPro"/>
</dbReference>
<dbReference type="InterPro" id="IPR027417">
    <property type="entry name" value="P-loop_NTPase"/>
</dbReference>
<dbReference type="PANTHER" id="PTHR40072:SF1">
    <property type="entry name" value="MOLYBDOPTERIN-GUANINE DINUCLEOTIDE BIOSYNTHESIS ADAPTER PROTEIN"/>
    <property type="match status" value="1"/>
</dbReference>
<dbReference type="Gene3D" id="3.40.50.300">
    <property type="entry name" value="P-loop containing nucleotide triphosphate hydrolases"/>
    <property type="match status" value="1"/>
</dbReference>
<evidence type="ECO:0000313" key="2">
    <source>
        <dbReference type="EMBL" id="TCT13549.1"/>
    </source>
</evidence>
<dbReference type="InterPro" id="IPR052539">
    <property type="entry name" value="MGD_biosynthesis_adapter"/>
</dbReference>
<keyword evidence="3" id="KW-1185">Reference proteome</keyword>